<sequence>MRALISEALENYQDLDLELAGWTFYPPFMPIVHRWEQFQGLHREVSDAPPGSPKADKKDAADALMEFLTPLLAPSVDALGDTRLSGKISWQSIWQIFPPGELVVTKFYGVEAICRVVKYKEKTGVYDITMEYLDWNGEQCGFTSIKRKISAFRGINNVTSLPVYPVSFAQDSEAIKRVVTHRGRQLEALRGYHFRTYSGSRILIDSNEQRPAGSSLTT</sequence>
<dbReference type="PANTHER" id="PTHR46411:SF3">
    <property type="entry name" value="AAA+ ATPASE DOMAIN-CONTAINING PROTEIN"/>
    <property type="match status" value="1"/>
</dbReference>
<reference evidence="2" key="2">
    <citation type="submission" date="2023-06" db="EMBL/GenBank/DDBJ databases">
        <authorList>
            <consortium name="Lawrence Berkeley National Laboratory"/>
            <person name="Haridas S."/>
            <person name="Hensen N."/>
            <person name="Bonometti L."/>
            <person name="Westerberg I."/>
            <person name="Brannstrom I.O."/>
            <person name="Guillou S."/>
            <person name="Cros-Aarteil S."/>
            <person name="Calhoun S."/>
            <person name="Kuo A."/>
            <person name="Mondo S."/>
            <person name="Pangilinan J."/>
            <person name="Riley R."/>
            <person name="Labutti K."/>
            <person name="Andreopoulos B."/>
            <person name="Lipzen A."/>
            <person name="Chen C."/>
            <person name="Yanf M."/>
            <person name="Daum C."/>
            <person name="Ng V."/>
            <person name="Clum A."/>
            <person name="Steindorff A."/>
            <person name="Ohm R."/>
            <person name="Martin F."/>
            <person name="Silar P."/>
            <person name="Natvig D."/>
            <person name="Lalanne C."/>
            <person name="Gautier V."/>
            <person name="Ament-Velasquez S.L."/>
            <person name="Kruys A."/>
            <person name="Hutchinson M.I."/>
            <person name="Powell A.J."/>
            <person name="Barry K."/>
            <person name="Miller A.N."/>
            <person name="Grigoriev I.V."/>
            <person name="Debuchy R."/>
            <person name="Gladieux P."/>
            <person name="Thoren M.H."/>
            <person name="Johannesson H."/>
        </authorList>
    </citation>
    <scope>NUCLEOTIDE SEQUENCE</scope>
    <source>
        <strain evidence="2">CBS 955.72</strain>
    </source>
</reference>
<evidence type="ECO:0000259" key="1">
    <source>
        <dbReference type="Pfam" id="PF22942"/>
    </source>
</evidence>
<protein>
    <recommendedName>
        <fullName evidence="1">DUF7025 domain-containing protein</fullName>
    </recommendedName>
</protein>
<dbReference type="Pfam" id="PF22942">
    <property type="entry name" value="DUF7025"/>
    <property type="match status" value="1"/>
</dbReference>
<evidence type="ECO:0000313" key="3">
    <source>
        <dbReference type="Proteomes" id="UP001275084"/>
    </source>
</evidence>
<name>A0AAJ0HNI9_9PEZI</name>
<gene>
    <name evidence="2" type="ORF">B0T25DRAFT_173559</name>
</gene>
<proteinExistence type="predicted"/>
<comment type="caution">
    <text evidence="2">The sequence shown here is derived from an EMBL/GenBank/DDBJ whole genome shotgun (WGS) entry which is preliminary data.</text>
</comment>
<dbReference type="AlphaFoldDB" id="A0AAJ0HNI9"/>
<accession>A0AAJ0HNI9</accession>
<dbReference type="EMBL" id="JAUIQD010000003">
    <property type="protein sequence ID" value="KAK3357878.1"/>
    <property type="molecule type" value="Genomic_DNA"/>
</dbReference>
<dbReference type="Proteomes" id="UP001275084">
    <property type="component" value="Unassembled WGS sequence"/>
</dbReference>
<dbReference type="PANTHER" id="PTHR46411">
    <property type="entry name" value="FAMILY ATPASE, PUTATIVE-RELATED"/>
    <property type="match status" value="1"/>
</dbReference>
<dbReference type="InterPro" id="IPR054289">
    <property type="entry name" value="DUF7025"/>
</dbReference>
<organism evidence="2 3">
    <name type="scientific">Lasiosphaeria hispida</name>
    <dbReference type="NCBI Taxonomy" id="260671"/>
    <lineage>
        <taxon>Eukaryota</taxon>
        <taxon>Fungi</taxon>
        <taxon>Dikarya</taxon>
        <taxon>Ascomycota</taxon>
        <taxon>Pezizomycotina</taxon>
        <taxon>Sordariomycetes</taxon>
        <taxon>Sordariomycetidae</taxon>
        <taxon>Sordariales</taxon>
        <taxon>Lasiosphaeriaceae</taxon>
        <taxon>Lasiosphaeria</taxon>
    </lineage>
</organism>
<evidence type="ECO:0000313" key="2">
    <source>
        <dbReference type="EMBL" id="KAK3357878.1"/>
    </source>
</evidence>
<keyword evidence="3" id="KW-1185">Reference proteome</keyword>
<feature type="domain" description="DUF7025" evidence="1">
    <location>
        <begin position="82"/>
        <end position="169"/>
    </location>
</feature>
<reference evidence="2" key="1">
    <citation type="journal article" date="2023" name="Mol. Phylogenet. Evol.">
        <title>Genome-scale phylogeny and comparative genomics of the fungal order Sordariales.</title>
        <authorList>
            <person name="Hensen N."/>
            <person name="Bonometti L."/>
            <person name="Westerberg I."/>
            <person name="Brannstrom I.O."/>
            <person name="Guillou S."/>
            <person name="Cros-Aarteil S."/>
            <person name="Calhoun S."/>
            <person name="Haridas S."/>
            <person name="Kuo A."/>
            <person name="Mondo S."/>
            <person name="Pangilinan J."/>
            <person name="Riley R."/>
            <person name="LaButti K."/>
            <person name="Andreopoulos B."/>
            <person name="Lipzen A."/>
            <person name="Chen C."/>
            <person name="Yan M."/>
            <person name="Daum C."/>
            <person name="Ng V."/>
            <person name="Clum A."/>
            <person name="Steindorff A."/>
            <person name="Ohm R.A."/>
            <person name="Martin F."/>
            <person name="Silar P."/>
            <person name="Natvig D.O."/>
            <person name="Lalanne C."/>
            <person name="Gautier V."/>
            <person name="Ament-Velasquez S.L."/>
            <person name="Kruys A."/>
            <person name="Hutchinson M.I."/>
            <person name="Powell A.J."/>
            <person name="Barry K."/>
            <person name="Miller A.N."/>
            <person name="Grigoriev I.V."/>
            <person name="Debuchy R."/>
            <person name="Gladieux P."/>
            <person name="Hiltunen Thoren M."/>
            <person name="Johannesson H."/>
        </authorList>
    </citation>
    <scope>NUCLEOTIDE SEQUENCE</scope>
    <source>
        <strain evidence="2">CBS 955.72</strain>
    </source>
</reference>